<dbReference type="InterPro" id="IPR027417">
    <property type="entry name" value="P-loop_NTPase"/>
</dbReference>
<organism evidence="2 3">
    <name type="scientific">Spiroplasma syrphidicola EA-1</name>
    <dbReference type="NCBI Taxonomy" id="1276229"/>
    <lineage>
        <taxon>Bacteria</taxon>
        <taxon>Bacillati</taxon>
        <taxon>Mycoplasmatota</taxon>
        <taxon>Mollicutes</taxon>
        <taxon>Entomoplasmatales</taxon>
        <taxon>Spiroplasmataceae</taxon>
        <taxon>Spiroplasma</taxon>
    </lineage>
</organism>
<evidence type="ECO:0000313" key="2">
    <source>
        <dbReference type="EMBL" id="AGM25667.1"/>
    </source>
</evidence>
<dbReference type="HOGENOM" id="CLU_683165_0_0_14"/>
<dbReference type="Gene3D" id="3.40.50.300">
    <property type="entry name" value="P-loop containing nucleotide triphosphate hydrolases"/>
    <property type="match status" value="1"/>
</dbReference>
<dbReference type="AlphaFoldDB" id="R4U2S3"/>
<gene>
    <name evidence="2" type="ORF">SSYRP_v1c00710</name>
</gene>
<dbReference type="Proteomes" id="UP000013963">
    <property type="component" value="Chromosome"/>
</dbReference>
<accession>R4U2S3</accession>
<evidence type="ECO:0000313" key="3">
    <source>
        <dbReference type="Proteomes" id="UP000013963"/>
    </source>
</evidence>
<dbReference type="RefSeq" id="WP_016340328.1">
    <property type="nucleotide sequence ID" value="NC_021284.1"/>
</dbReference>
<dbReference type="OrthoDB" id="9791620at2"/>
<dbReference type="SUPFAM" id="SSF52540">
    <property type="entry name" value="P-loop containing nucleoside triphosphate hydrolases"/>
    <property type="match status" value="1"/>
</dbReference>
<protein>
    <recommendedName>
        <fullName evidence="1">ATPase AAA-type core domain-containing protein</fullName>
    </recommendedName>
</protein>
<keyword evidence="3" id="KW-1185">Reference proteome</keyword>
<dbReference type="PATRIC" id="fig|1276229.3.peg.69"/>
<dbReference type="InterPro" id="IPR003959">
    <property type="entry name" value="ATPase_AAA_core"/>
</dbReference>
<dbReference type="KEGG" id="ssyr:SSYRP_v1c00710"/>
<evidence type="ECO:0000259" key="1">
    <source>
        <dbReference type="Pfam" id="PF13304"/>
    </source>
</evidence>
<dbReference type="Pfam" id="PF13304">
    <property type="entry name" value="AAA_21"/>
    <property type="match status" value="1"/>
</dbReference>
<dbReference type="eggNOG" id="COG4637">
    <property type="taxonomic scope" value="Bacteria"/>
</dbReference>
<dbReference type="GO" id="GO:0005524">
    <property type="term" value="F:ATP binding"/>
    <property type="evidence" value="ECO:0007669"/>
    <property type="project" value="InterPro"/>
</dbReference>
<name>R4U2S3_9MOLU</name>
<proteinExistence type="predicted"/>
<dbReference type="GO" id="GO:0016887">
    <property type="term" value="F:ATP hydrolysis activity"/>
    <property type="evidence" value="ECO:0007669"/>
    <property type="project" value="InterPro"/>
</dbReference>
<dbReference type="EMBL" id="CP005078">
    <property type="protein sequence ID" value="AGM25667.1"/>
    <property type="molecule type" value="Genomic_DNA"/>
</dbReference>
<feature type="domain" description="ATPase AAA-type core" evidence="1">
    <location>
        <begin position="184"/>
        <end position="262"/>
    </location>
</feature>
<reference evidence="2 3" key="1">
    <citation type="journal article" date="2013" name="Genome Biol. Evol.">
        <title>Complete genomes of two dipteran-associated spiroplasmas provided insights into the origin, dynamics, and impacts of viral invasion in spiroplasma.</title>
        <authorList>
            <person name="Ku C."/>
            <person name="Lo W.S."/>
            <person name="Chen L.L."/>
            <person name="Kuo C.H."/>
        </authorList>
    </citation>
    <scope>NUCLEOTIDE SEQUENCE [LARGE SCALE GENOMIC DNA]</scope>
    <source>
        <strain evidence="2">EA-1</strain>
    </source>
</reference>
<sequence length="403" mass="47884">MKIPYIQFKNHPILGNLKIDFRKNIDENLNIIDQNNIYNNIIFVSENGAGKSMLLNEIDNYQNSKYIIEKFNKMLPNPQIGINNIGSFGKFDSRLLNSDIKYKEILKEFDSGFMDGRNTVSGYMQSNFKINKLKSIDIQNIFNNNRLSIFFDESMEYALPDTFRKNKREDYMQNHKAKNIIDYSSKLSSGEQEILMRLLYLRFKYPISRNTDFILIDEPEIGLHPKWQLKILNYYKFLFKSIDKSSNQIIQLFIASHSENVLKAAMDDGDWLIIRLFQDKKGKRKTERIDDSDRCLTYNSFAEIRFLVFDIVTNDYHNELYEELQSKLRLYRVKELDDWIIGQELYESSKHKKITNHGKTEYSSIISFVRNGIHHPEQKKKKFSEEQLRMSINLLRKLFKDLK</sequence>